<feature type="transmembrane region" description="Helical" evidence="10">
    <location>
        <begin position="60"/>
        <end position="84"/>
    </location>
</feature>
<dbReference type="Gene3D" id="1.10.287.3510">
    <property type="match status" value="1"/>
</dbReference>
<evidence type="ECO:0000256" key="9">
    <source>
        <dbReference type="ARBA" id="ARBA00031586"/>
    </source>
</evidence>
<feature type="transmembrane region" description="Helical" evidence="10">
    <location>
        <begin position="34"/>
        <end position="53"/>
    </location>
</feature>
<evidence type="ECO:0000256" key="2">
    <source>
        <dbReference type="ARBA" id="ARBA00010519"/>
    </source>
</evidence>
<evidence type="ECO:0000313" key="11">
    <source>
        <dbReference type="EMBL" id="AHZ60689.1"/>
    </source>
</evidence>
<evidence type="ECO:0000256" key="1">
    <source>
        <dbReference type="ARBA" id="ARBA00004141"/>
    </source>
</evidence>
<evidence type="ECO:0000256" key="4">
    <source>
        <dbReference type="ARBA" id="ARBA00022692"/>
    </source>
</evidence>
<dbReference type="Pfam" id="PF00420">
    <property type="entry name" value="Oxidored_q2"/>
    <property type="match status" value="1"/>
</dbReference>
<keyword evidence="5" id="KW-1278">Translocase</keyword>
<keyword evidence="6 10" id="KW-1133">Transmembrane helix</keyword>
<keyword evidence="7" id="KW-0520">NAD</keyword>
<keyword evidence="11" id="KW-0496">Mitochondrion</keyword>
<accession>A0A059U6J2</accession>
<keyword evidence="4 10" id="KW-0812">Transmembrane</keyword>
<dbReference type="GO" id="GO:0016020">
    <property type="term" value="C:membrane"/>
    <property type="evidence" value="ECO:0007669"/>
    <property type="project" value="UniProtKB-SubCell"/>
</dbReference>
<dbReference type="RefSeq" id="YP_009034070.1">
    <property type="nucleotide sequence ID" value="NC_024174.1"/>
</dbReference>
<gene>
    <name evidence="11" type="primary">ND4L</name>
</gene>
<evidence type="ECO:0000256" key="10">
    <source>
        <dbReference type="SAM" id="Phobius"/>
    </source>
</evidence>
<comment type="similarity">
    <text evidence="2">Belongs to the complex I subunit 4L family.</text>
</comment>
<keyword evidence="8 10" id="KW-0472">Membrane</keyword>
<evidence type="ECO:0000256" key="7">
    <source>
        <dbReference type="ARBA" id="ARBA00023027"/>
    </source>
</evidence>
<dbReference type="InterPro" id="IPR039428">
    <property type="entry name" value="NUOK/Mnh_C1-like"/>
</dbReference>
<reference evidence="11" key="1">
    <citation type="journal article" date="2014" name="Mitochondrial DNA">
        <title>The complete mitochondrial genomes of two chiton species (Sypharochiton pelliserpentis and Sypharochiton sinclairi) obtained using Illumina next generation sequencing.</title>
        <authorList>
            <person name="Veale A.J."/>
            <person name="Williams L."/>
            <person name="Tsai P."/>
            <person name="Thakur V."/>
            <person name="Lavery S."/>
        </authorList>
    </citation>
    <scope>NUCLEOTIDE SEQUENCE</scope>
</reference>
<sequence length="100" mass="11028">MMSFMNSLFSLGVLSSIISFLLFCLQRKHLLNALLSLEMIMLSIFLIVVALAGEMSNESLLIFVLLVFMACEAALGLSLLVVLIRSHGNDYVSSMSIHKC</sequence>
<dbReference type="GeneID" id="19524187"/>
<geneLocation type="mitochondrion" evidence="11"/>
<evidence type="ECO:0000256" key="3">
    <source>
        <dbReference type="ARBA" id="ARBA00016612"/>
    </source>
</evidence>
<protein>
    <recommendedName>
        <fullName evidence="3">NADH-ubiquinone oxidoreductase chain 4L</fullName>
    </recommendedName>
    <alternativeName>
        <fullName evidence="9">NADH dehydrogenase subunit 4L</fullName>
    </alternativeName>
</protein>
<organism evidence="11">
    <name type="scientific">Sypharochiton pelliserpentis</name>
    <dbReference type="NCBI Taxonomy" id="256427"/>
    <lineage>
        <taxon>Eukaryota</taxon>
        <taxon>Metazoa</taxon>
        <taxon>Spiralia</taxon>
        <taxon>Lophotrochozoa</taxon>
        <taxon>Mollusca</taxon>
        <taxon>Polyplacophora</taxon>
        <taxon>Neoloricata</taxon>
        <taxon>Chitonida</taxon>
        <taxon>Chitonina</taxon>
        <taxon>Chitonidae</taxon>
        <taxon>Chitoninae</taxon>
        <taxon>Sypharochiton</taxon>
    </lineage>
</organism>
<evidence type="ECO:0000256" key="5">
    <source>
        <dbReference type="ARBA" id="ARBA00022967"/>
    </source>
</evidence>
<dbReference type="CTD" id="4539"/>
<comment type="subcellular location">
    <subcellularLocation>
        <location evidence="1">Membrane</location>
        <topology evidence="1">Multi-pass membrane protein</topology>
    </subcellularLocation>
</comment>
<proteinExistence type="inferred from homology"/>
<dbReference type="EMBL" id="KJ534307">
    <property type="protein sequence ID" value="AHZ60689.1"/>
    <property type="molecule type" value="Genomic_DNA"/>
</dbReference>
<evidence type="ECO:0000256" key="6">
    <source>
        <dbReference type="ARBA" id="ARBA00022989"/>
    </source>
</evidence>
<name>A0A059U6J2_9MOLL</name>
<dbReference type="AlphaFoldDB" id="A0A059U6J2"/>
<evidence type="ECO:0000256" key="8">
    <source>
        <dbReference type="ARBA" id="ARBA00023136"/>
    </source>
</evidence>